<dbReference type="PROSITE" id="PS00624">
    <property type="entry name" value="GMC_OXRED_2"/>
    <property type="match status" value="1"/>
</dbReference>
<feature type="domain" description="Glucose-methanol-choline oxidoreductase N-terminal" evidence="11">
    <location>
        <begin position="130"/>
        <end position="153"/>
    </location>
</feature>
<dbReference type="InterPro" id="IPR000172">
    <property type="entry name" value="GMC_OxRdtase_N"/>
</dbReference>
<keyword evidence="10" id="KW-0732">Signal</keyword>
<reference evidence="13 14" key="1">
    <citation type="submission" date="2016-07" db="EMBL/GenBank/DDBJ databases">
        <title>Pervasive Adenine N6-methylation of Active Genes in Fungi.</title>
        <authorList>
            <consortium name="DOE Joint Genome Institute"/>
            <person name="Mondo S.J."/>
            <person name="Dannebaum R.O."/>
            <person name="Kuo R.C."/>
            <person name="Labutti K."/>
            <person name="Haridas S."/>
            <person name="Kuo A."/>
            <person name="Salamov A."/>
            <person name="Ahrendt S.R."/>
            <person name="Lipzen A."/>
            <person name="Sullivan W."/>
            <person name="Andreopoulos W.B."/>
            <person name="Clum A."/>
            <person name="Lindquist E."/>
            <person name="Daum C."/>
            <person name="Ramamoorthy G.K."/>
            <person name="Gryganskyi A."/>
            <person name="Culley D."/>
            <person name="Magnuson J.K."/>
            <person name="James T.Y."/>
            <person name="O'Malley M.A."/>
            <person name="Stajich J.E."/>
            <person name="Spatafora J.W."/>
            <person name="Visel A."/>
            <person name="Grigoriev I.V."/>
        </authorList>
    </citation>
    <scope>NUCLEOTIDE SEQUENCE [LARGE SCALE GENOMIC DNA]</scope>
    <source>
        <strain evidence="13 14">62-1032</strain>
    </source>
</reference>
<evidence type="ECO:0000256" key="5">
    <source>
        <dbReference type="ARBA" id="ARBA00023002"/>
    </source>
</evidence>
<feature type="binding site" evidence="7">
    <location>
        <position position="279"/>
    </location>
    <ligand>
        <name>FAD</name>
        <dbReference type="ChEBI" id="CHEBI:57692"/>
    </ligand>
</feature>
<dbReference type="PIRSF" id="PIRSF000137">
    <property type="entry name" value="Alcohol_oxidase"/>
    <property type="match status" value="1"/>
</dbReference>
<feature type="chain" id="PRO_5012305195" description="Glucose-methanol-choline oxidoreductase N-terminal domain-containing protein" evidence="10">
    <location>
        <begin position="34"/>
        <end position="627"/>
    </location>
</feature>
<dbReference type="AlphaFoldDB" id="A0A1Y2EQP6"/>
<evidence type="ECO:0000313" key="14">
    <source>
        <dbReference type="Proteomes" id="UP000193467"/>
    </source>
</evidence>
<dbReference type="InterPro" id="IPR012132">
    <property type="entry name" value="GMC_OxRdtase"/>
</dbReference>
<dbReference type="GO" id="GO:0016614">
    <property type="term" value="F:oxidoreductase activity, acting on CH-OH group of donors"/>
    <property type="evidence" value="ECO:0007669"/>
    <property type="project" value="InterPro"/>
</dbReference>
<evidence type="ECO:0000256" key="3">
    <source>
        <dbReference type="ARBA" id="ARBA00022630"/>
    </source>
</evidence>
<accession>A0A1Y2EQP6</accession>
<name>A0A1Y2EQP6_9BASI</name>
<gene>
    <name evidence="13" type="ORF">BCR35DRAFT_333623</name>
</gene>
<dbReference type="Gene3D" id="3.30.560.10">
    <property type="entry name" value="Glucose Oxidase, domain 3"/>
    <property type="match status" value="1"/>
</dbReference>
<evidence type="ECO:0000256" key="8">
    <source>
        <dbReference type="RuleBase" id="RU003968"/>
    </source>
</evidence>
<keyword evidence="4 7" id="KW-0274">FAD</keyword>
<evidence type="ECO:0000256" key="9">
    <source>
        <dbReference type="SAM" id="MobiDB-lite"/>
    </source>
</evidence>
<dbReference type="SUPFAM" id="SSF51905">
    <property type="entry name" value="FAD/NAD(P)-binding domain"/>
    <property type="match status" value="1"/>
</dbReference>
<dbReference type="PROSITE" id="PS00623">
    <property type="entry name" value="GMC_OXRED_1"/>
    <property type="match status" value="1"/>
</dbReference>
<dbReference type="EMBL" id="MCGR01000045">
    <property type="protein sequence ID" value="ORY73614.1"/>
    <property type="molecule type" value="Genomic_DNA"/>
</dbReference>
<dbReference type="Pfam" id="PF05199">
    <property type="entry name" value="GMC_oxred_C"/>
    <property type="match status" value="1"/>
</dbReference>
<dbReference type="SUPFAM" id="SSF54373">
    <property type="entry name" value="FAD-linked reductases, C-terminal domain"/>
    <property type="match status" value="1"/>
</dbReference>
<comment type="similarity">
    <text evidence="2 8">Belongs to the GMC oxidoreductase family.</text>
</comment>
<dbReference type="PANTHER" id="PTHR11552:SF201">
    <property type="entry name" value="GLUCOSE-METHANOL-CHOLINE OXIDOREDUCTASE N-TERMINAL DOMAIN-CONTAINING PROTEIN"/>
    <property type="match status" value="1"/>
</dbReference>
<evidence type="ECO:0000256" key="2">
    <source>
        <dbReference type="ARBA" id="ARBA00010790"/>
    </source>
</evidence>
<dbReference type="PANTHER" id="PTHR11552">
    <property type="entry name" value="GLUCOSE-METHANOL-CHOLINE GMC OXIDOREDUCTASE"/>
    <property type="match status" value="1"/>
</dbReference>
<feature type="active site" description="Proton acceptor" evidence="6">
    <location>
        <position position="610"/>
    </location>
</feature>
<evidence type="ECO:0000256" key="4">
    <source>
        <dbReference type="ARBA" id="ARBA00022827"/>
    </source>
</evidence>
<evidence type="ECO:0000256" key="6">
    <source>
        <dbReference type="PIRSR" id="PIRSR000137-1"/>
    </source>
</evidence>
<comment type="caution">
    <text evidence="13">The sequence shown here is derived from an EMBL/GenBank/DDBJ whole genome shotgun (WGS) entry which is preliminary data.</text>
</comment>
<feature type="region of interest" description="Disordered" evidence="9">
    <location>
        <begin position="179"/>
        <end position="198"/>
    </location>
</feature>
<dbReference type="Proteomes" id="UP000193467">
    <property type="component" value="Unassembled WGS sequence"/>
</dbReference>
<dbReference type="Pfam" id="PF00732">
    <property type="entry name" value="GMC_oxred_N"/>
    <property type="match status" value="1"/>
</dbReference>
<feature type="active site" description="Proton donor" evidence="6">
    <location>
        <position position="567"/>
    </location>
</feature>
<evidence type="ECO:0000313" key="13">
    <source>
        <dbReference type="EMBL" id="ORY73614.1"/>
    </source>
</evidence>
<proteinExistence type="inferred from homology"/>
<dbReference type="GO" id="GO:0050660">
    <property type="term" value="F:flavin adenine dinucleotide binding"/>
    <property type="evidence" value="ECO:0007669"/>
    <property type="project" value="InterPro"/>
</dbReference>
<evidence type="ECO:0000256" key="10">
    <source>
        <dbReference type="SAM" id="SignalP"/>
    </source>
</evidence>
<comment type="cofactor">
    <cofactor evidence="1 7">
        <name>FAD</name>
        <dbReference type="ChEBI" id="CHEBI:57692"/>
    </cofactor>
</comment>
<protein>
    <recommendedName>
        <fullName evidence="11 12">Glucose-methanol-choline oxidoreductase N-terminal domain-containing protein</fullName>
    </recommendedName>
</protein>
<keyword evidence="5" id="KW-0560">Oxidoreductase</keyword>
<dbReference type="Gene3D" id="3.50.50.60">
    <property type="entry name" value="FAD/NAD(P)-binding domain"/>
    <property type="match status" value="1"/>
</dbReference>
<feature type="domain" description="Glucose-methanol-choline oxidoreductase N-terminal" evidence="12">
    <location>
        <begin position="321"/>
        <end position="335"/>
    </location>
</feature>
<evidence type="ECO:0000259" key="11">
    <source>
        <dbReference type="PROSITE" id="PS00623"/>
    </source>
</evidence>
<sequence length="627" mass="66461">MRFPYSKQGHLRFVTPLLVSLFLALHQLQHTLASPLYLDAVLSLDLEELAPAFDFIVVGGGTAGLAVASRLATNLSSTVLVIEAGSNQEDNPGVFTPGLAGSTIGSPIDWSFNTVPQTQANGRVINYPRGKGLGGSSLINFQAYTRGCAAEYAAWASLGGSGWDWNSLKVYFKKSGKLHPPTGNSQNEHVDYDSTANGASGPIDQSFPPYMAEQLAGWHQAVLSLSIPIAKDQGNGKNVGVSYIASTIDPSVHRRRTSVGYLEDNAIQPNLVVLTNAHVTRINWSPLKVYGNVVASGVTFVGGDGLPINVTASREVILSAGSVQTPQLLELSGVGDPAILTPLGIPVVVNLPGVGANMQDHPMAINIYRLKPGIDSLDNLLNDPIFLATSLAEYAVGEGILTDFVYPVAFLSSSQFLSTADQQTTFNLLSASNNPWLSSKQLAATAGLLTGGSPIIEFVPANAFFGDGSRNGSSYISLAAAVQHSLSRGTIHISSTNPFNPPNINPKYLQSPADQFLLAKAGQWNRQLAALAPLAQYIDTEVVPGPLVQSQADWEAWVKATVSTEFHAIGTASMLPRADKGVVDNCLKVYGTTNVRVVDVSVVPLHLSSHMQAIAYAIAERAADLIL</sequence>
<feature type="signal peptide" evidence="10">
    <location>
        <begin position="1"/>
        <end position="33"/>
    </location>
</feature>
<evidence type="ECO:0000256" key="7">
    <source>
        <dbReference type="PIRSR" id="PIRSR000137-2"/>
    </source>
</evidence>
<keyword evidence="3 8" id="KW-0285">Flavoprotein</keyword>
<evidence type="ECO:0000259" key="12">
    <source>
        <dbReference type="PROSITE" id="PS00624"/>
    </source>
</evidence>
<organism evidence="13 14">
    <name type="scientific">Leucosporidium creatinivorum</name>
    <dbReference type="NCBI Taxonomy" id="106004"/>
    <lineage>
        <taxon>Eukaryota</taxon>
        <taxon>Fungi</taxon>
        <taxon>Dikarya</taxon>
        <taxon>Basidiomycota</taxon>
        <taxon>Pucciniomycotina</taxon>
        <taxon>Microbotryomycetes</taxon>
        <taxon>Leucosporidiales</taxon>
        <taxon>Leucosporidium</taxon>
    </lineage>
</organism>
<dbReference type="InParanoid" id="A0A1Y2EQP6"/>
<dbReference type="OrthoDB" id="269227at2759"/>
<dbReference type="InterPro" id="IPR036188">
    <property type="entry name" value="FAD/NAD-bd_sf"/>
</dbReference>
<evidence type="ECO:0000256" key="1">
    <source>
        <dbReference type="ARBA" id="ARBA00001974"/>
    </source>
</evidence>
<keyword evidence="14" id="KW-1185">Reference proteome</keyword>
<dbReference type="STRING" id="106004.A0A1Y2EQP6"/>
<dbReference type="InterPro" id="IPR007867">
    <property type="entry name" value="GMC_OxRtase_C"/>
</dbReference>